<evidence type="ECO:0000256" key="2">
    <source>
        <dbReference type="ARBA" id="ARBA00023315"/>
    </source>
</evidence>
<comment type="caution">
    <text evidence="4">The sequence shown here is derived from an EMBL/GenBank/DDBJ whole genome shotgun (WGS) entry which is preliminary data.</text>
</comment>
<dbReference type="Proteomes" id="UP000297014">
    <property type="component" value="Unassembled WGS sequence"/>
</dbReference>
<dbReference type="AlphaFoldDB" id="A0A094YRC2"/>
<dbReference type="Pfam" id="PF00583">
    <property type="entry name" value="Acetyltransf_1"/>
    <property type="match status" value="1"/>
</dbReference>
<gene>
    <name evidence="5" type="ORF">AJ85_13895</name>
    <name evidence="4" type="ORF">BALCAV_0218790</name>
</gene>
<dbReference type="PROSITE" id="PS51186">
    <property type="entry name" value="GNAT"/>
    <property type="match status" value="1"/>
</dbReference>
<feature type="domain" description="N-acetyltransferase" evidence="3">
    <location>
        <begin position="2"/>
        <end position="158"/>
    </location>
</feature>
<evidence type="ECO:0000313" key="5">
    <source>
        <dbReference type="EMBL" id="THG90026.1"/>
    </source>
</evidence>
<dbReference type="InterPro" id="IPR050680">
    <property type="entry name" value="YpeA/RimI_acetyltransf"/>
</dbReference>
<proteinExistence type="predicted"/>
<dbReference type="GO" id="GO:0016747">
    <property type="term" value="F:acyltransferase activity, transferring groups other than amino-acyl groups"/>
    <property type="evidence" value="ECO:0007669"/>
    <property type="project" value="InterPro"/>
</dbReference>
<dbReference type="OrthoDB" id="119498at2"/>
<evidence type="ECO:0000313" key="7">
    <source>
        <dbReference type="Proteomes" id="UP000297014"/>
    </source>
</evidence>
<dbReference type="RefSeq" id="WP_003324524.1">
    <property type="nucleotide sequence ID" value="NZ_ALPT02000085.1"/>
</dbReference>
<dbReference type="InterPro" id="IPR000182">
    <property type="entry name" value="GNAT_dom"/>
</dbReference>
<organism evidence="4 6">
    <name type="scientific">Alkalihalobacillus alcalophilus ATCC 27647 = CGMCC 1.3604</name>
    <dbReference type="NCBI Taxonomy" id="1218173"/>
    <lineage>
        <taxon>Bacteria</taxon>
        <taxon>Bacillati</taxon>
        <taxon>Bacillota</taxon>
        <taxon>Bacilli</taxon>
        <taxon>Bacillales</taxon>
        <taxon>Bacillaceae</taxon>
        <taxon>Alkalihalobacillus</taxon>
    </lineage>
</organism>
<accession>A0A094YRC2</accession>
<keyword evidence="1 4" id="KW-0808">Transferase</keyword>
<reference evidence="4 6" key="1">
    <citation type="journal article" date="2014" name="Genome Announc.">
        <title>Draft Genome Sequence of Bacillus alcalophilus AV1934, a Classic Alkaliphile Isolated from Human Feces in 1934.</title>
        <authorList>
            <person name="Attie O."/>
            <person name="Jayaprakash A."/>
            <person name="Shah H."/>
            <person name="Paulsen I.T."/>
            <person name="Morino M."/>
            <person name="Takahashi Y."/>
            <person name="Narumi I."/>
            <person name="Sachidanandam R."/>
            <person name="Satoh K."/>
            <person name="Ito M."/>
            <person name="Krulwich T.A."/>
        </authorList>
    </citation>
    <scope>NUCLEOTIDE SEQUENCE [LARGE SCALE GENOMIC DNA]</scope>
    <source>
        <strain evidence="4 6">AV1934</strain>
    </source>
</reference>
<keyword evidence="6" id="KW-1185">Reference proteome</keyword>
<dbReference type="Proteomes" id="UP000002754">
    <property type="component" value="Unassembled WGS sequence"/>
</dbReference>
<sequence>MYETRQATELELEQISEFWYKMTCEMSEIDQIPIPNQERVQKVKELFEDRALKGELMFRVAVNSEGHLVACAGGLLREEYLYPLAAEQTLIGWVVSVYTEQGYRKQGLARLLVDEVNTWLKEKGCGRVRLWSSTAAKPLYNDLGFSQMPIMTKSLIDD</sequence>
<reference evidence="5 7" key="2">
    <citation type="submission" date="2014-01" db="EMBL/GenBank/DDBJ databases">
        <title>Draft genome sequencing of Bacillus alcalophilus CGMCC 1.3604.</title>
        <authorList>
            <person name="Yang J."/>
            <person name="Diao L."/>
            <person name="Yang S."/>
        </authorList>
    </citation>
    <scope>NUCLEOTIDE SEQUENCE [LARGE SCALE GENOMIC DNA]</scope>
    <source>
        <strain evidence="5 7">CGMCC 1.3604</strain>
    </source>
</reference>
<evidence type="ECO:0000256" key="1">
    <source>
        <dbReference type="ARBA" id="ARBA00022679"/>
    </source>
</evidence>
<dbReference type="Gene3D" id="3.40.630.30">
    <property type="match status" value="1"/>
</dbReference>
<evidence type="ECO:0000313" key="6">
    <source>
        <dbReference type="Proteomes" id="UP000002754"/>
    </source>
</evidence>
<evidence type="ECO:0000259" key="3">
    <source>
        <dbReference type="PROSITE" id="PS51186"/>
    </source>
</evidence>
<dbReference type="CDD" id="cd04301">
    <property type="entry name" value="NAT_SF"/>
    <property type="match status" value="1"/>
</dbReference>
<dbReference type="PANTHER" id="PTHR43420">
    <property type="entry name" value="ACETYLTRANSFERASE"/>
    <property type="match status" value="1"/>
</dbReference>
<dbReference type="EMBL" id="ALPT02000085">
    <property type="protein sequence ID" value="KGA96032.1"/>
    <property type="molecule type" value="Genomic_DNA"/>
</dbReference>
<dbReference type="SUPFAM" id="SSF55729">
    <property type="entry name" value="Acyl-CoA N-acyltransferases (Nat)"/>
    <property type="match status" value="1"/>
</dbReference>
<dbReference type="STRING" id="1218173.BALCAV_0218790"/>
<evidence type="ECO:0000313" key="4">
    <source>
        <dbReference type="EMBL" id="KGA96032.1"/>
    </source>
</evidence>
<name>A0A094YRC2_ALKAL</name>
<keyword evidence="2" id="KW-0012">Acyltransferase</keyword>
<dbReference type="EMBL" id="JALP01000183">
    <property type="protein sequence ID" value="THG90026.1"/>
    <property type="molecule type" value="Genomic_DNA"/>
</dbReference>
<dbReference type="InterPro" id="IPR016181">
    <property type="entry name" value="Acyl_CoA_acyltransferase"/>
</dbReference>
<protein>
    <submittedName>
        <fullName evidence="4">GCN5 family acetyltransferase</fullName>
    </submittedName>
</protein>
<dbReference type="eggNOG" id="COG0456">
    <property type="taxonomic scope" value="Bacteria"/>
</dbReference>